<protein>
    <submittedName>
        <fullName evidence="2">F-box domain-containing protein</fullName>
    </submittedName>
</protein>
<dbReference type="Proteomes" id="UP000046392">
    <property type="component" value="Unplaced"/>
</dbReference>
<keyword evidence="1" id="KW-1185">Reference proteome</keyword>
<reference evidence="2" key="1">
    <citation type="submission" date="2017-02" db="UniProtKB">
        <authorList>
            <consortium name="WormBaseParasite"/>
        </authorList>
    </citation>
    <scope>IDENTIFICATION</scope>
</reference>
<organism evidence="1 2">
    <name type="scientific">Strongyloides papillosus</name>
    <name type="common">Intestinal threadworm</name>
    <dbReference type="NCBI Taxonomy" id="174720"/>
    <lineage>
        <taxon>Eukaryota</taxon>
        <taxon>Metazoa</taxon>
        <taxon>Ecdysozoa</taxon>
        <taxon>Nematoda</taxon>
        <taxon>Chromadorea</taxon>
        <taxon>Rhabditida</taxon>
        <taxon>Tylenchina</taxon>
        <taxon>Panagrolaimomorpha</taxon>
        <taxon>Strongyloidoidea</taxon>
        <taxon>Strongyloididae</taxon>
        <taxon>Strongyloides</taxon>
    </lineage>
</organism>
<dbReference type="WBParaSite" id="SPAL_0000524125.1">
    <property type="protein sequence ID" value="SPAL_0000524125.1"/>
    <property type="gene ID" value="SPAL_0000524125"/>
</dbReference>
<name>A0A0N5BGZ1_STREA</name>
<evidence type="ECO:0000313" key="2">
    <source>
        <dbReference type="WBParaSite" id="SPAL_0000524125.1"/>
    </source>
</evidence>
<evidence type="ECO:0000313" key="1">
    <source>
        <dbReference type="Proteomes" id="UP000046392"/>
    </source>
</evidence>
<accession>A0A0N5BGZ1</accession>
<dbReference type="AlphaFoldDB" id="A0A0N5BGZ1"/>
<proteinExistence type="predicted"/>
<sequence length="112" mass="12939">MNKPTTDFISLPEDFKLRIFKGFDWKSLINLKLVDFCSEDEYESLLRKIDLTVVEEFSLNNFPDQGSIMVKCKNDFSGNFHVYTFSASLTNGKDFNNYLTITIEGSRKFGVI</sequence>